<evidence type="ECO:0000313" key="10">
    <source>
        <dbReference type="EMBL" id="CRK94153.1"/>
    </source>
</evidence>
<feature type="region of interest" description="Disordered" evidence="8">
    <location>
        <begin position="1656"/>
        <end position="1726"/>
    </location>
</feature>
<feature type="region of interest" description="Disordered" evidence="8">
    <location>
        <begin position="615"/>
        <end position="740"/>
    </location>
</feature>
<feature type="compositionally biased region" description="Acidic residues" evidence="8">
    <location>
        <begin position="618"/>
        <end position="629"/>
    </location>
</feature>
<protein>
    <submittedName>
        <fullName evidence="10">CLUMA_CG007672, isoform A</fullName>
    </submittedName>
</protein>
<sequence length="2005" mass="227294">MLVIMSTSTIITKNLFDNVELVSSTDPSVDVNNLVFMDSDSESSETYLQNIGLQETINCDKNRDETSMDATENPIHVTVKKEEEINVYDEDFECTEKINTEDNSLDLSAFILDEELIEDVTIGYDDGEKEVCEIDGTTIITIENSFTLNTPLNTLEDSLYHPAQFDLITESATEIKKTEDESKSHNTSLVDHPYSQQPESNNDVELFDDLVGNVLQGAKNIDNRSAIGLLSTYTDMFEHYFSKEENPQIVSYLRNMKNSLTNRIQLIEENKSEDVPAVLENIEEKSVEIVGNETLEFSQSSDLDKNEVDESVEIPETSTEDKESEEQNCNQKMCLKIENAVSLAVQQESIETTKEDDKKTLSDIEKCIRKIKDCSLKLSDDTSELLIEMNMANISEEDNSDETEKKLIKLLINSRKEFRNVIKEIIIQRNIKANEMIERSKNALNNYSSDLSELSSSDSEDLDQVLNLNRKIPKTGPQTPAIVSSTKEDSDASDRNLVKEETENLLEPLSENDVKENKKNVDKDIDRLIDLTSLYCPKPASSKKVSKQKKVMKKKKKRTSDNESPFNSTSGDDSPGKSSSSSSSSSSDRDTSDEEKAMLIRQNADIKLKLLDNSDCSASDEDSLNESDENSPFNFSSDDDKDKSPQTQKKKKTTEIKEEIEPATSGNISVEAAIVEETEKLKSDDDELQPKKKRQKRDSFEREIFKKDFLEENKSQTASTSTNSTKKKLLEKEVEDDKPPLDEKIDLSMFESKRLNKEIDLKKIFEKRANASEVAASSSPVIQAPSKSTPPITNEDEWISLSSDSDSEISVVPSSGSSSRIPKRKKMLTEEELQEETKRAQKEENRRVERLKKKNETLSQMLSERLSQDSESQQHELILDYDSERKITISVHPKIVKLLKDHQKEGIKFMYDTVYGSISDEEKTKSGCILAHCMGLGKTLQLIALLHTLIRFPELETKRVLIICPKSTIMNWSEEFKKWLSGIESKGLRIFYLEDSYKFPERVKLLQTWFDREAPGVFIINYEAFRHMIHYSGSKRAKIKVADKDVEAFQKVIRKCLLDPGPNLVVCDEGHLIKNQQGALNKAIIQIKTLRRIILTGTPVQNNLNEYYSMVDWIKPALLGTVREFNNLYANPIKDGQHRDSTTQMIKKMKHRSYILHRKLSKFVQRKEASVLKEFLPEKYEYCIFVPLTKVQEQLYENYLEKNPLNGGHQLLNDYTALRKIWTHPKVLQNARERAIKGELKINEAGKRQKNQNPFDEGDDDEDDLLDKLDGNTGVTSDWWKQFVGDDELESLFTSSKLILLFEILRLCEMRGEKVLIFSAFVAVLNVVEAFMKKIHSQDFNPKAKEIYRLGQQKPCYVYRLIALGTMEEIVYSRSVNKQAMSFRVVDKLQIDRHYRMDELSELYTLTKFDPAKRTPPSLPVDEVLKFLLHNHQMRAFRYHEHDTLLENKPDQDLNEDEIKEAWQAYENELRGPQPRVPLNGNPLVSNVDFFRADLLNYNYHAGLDPGASDFVKQLYPTTTLDYIANLQSYYNNLDYFGASVPSTSAAGASNALTSNQSTLLRAQLGASLPPPVFPSQIPPINTLYNFANSTPSTIHVKSPTIPPRKRTPTVTTPKISTETSNKMQQLMHLQQRFNGNIQVSNDNSLLGKNSSANLSILPDKVTSPTTSTSRKLPPPNMKTNNVKSTSESRVIPSFSSTLTKTSANVGTSSSLRTSPMISSSQQAARTSLPVNTINNKISQNVGLTPTKTIQKPPNYTPTQSPKSQQTPMSVKTLPKPVVIQQKKPPQQGIVKTYPPLQKQRTMIVNAQQKSQMQVLKPQQQQQKPLTQSQQGIKPTTSVVNSKINVAPVAAAKKIFYASPQSLEYLRNMKAQKAVPSTSNNKSNPISITKLPPVSTIKPQQLQKQAQPSLVQTKRVELPYNSQQITLQKLQPSVINKVRPQQSPTTFVSNPKIVQSQKRPYETTVSEAAKRLRGMPQVKVITREERDRIKNQNSSTVVDDIVEIE</sequence>
<dbReference type="InterPro" id="IPR014001">
    <property type="entry name" value="Helicase_ATP-bd"/>
</dbReference>
<evidence type="ECO:0000313" key="11">
    <source>
        <dbReference type="Proteomes" id="UP000183832"/>
    </source>
</evidence>
<evidence type="ECO:0000256" key="7">
    <source>
        <dbReference type="ARBA" id="ARBA00023242"/>
    </source>
</evidence>
<evidence type="ECO:0000256" key="8">
    <source>
        <dbReference type="SAM" id="MobiDB-lite"/>
    </source>
</evidence>
<feature type="region of interest" description="Disordered" evidence="8">
    <location>
        <begin position="770"/>
        <end position="855"/>
    </location>
</feature>
<dbReference type="SUPFAM" id="SSF52540">
    <property type="entry name" value="P-loop containing nucleoside triphosphate hydrolases"/>
    <property type="match status" value="2"/>
</dbReference>
<keyword evidence="3" id="KW-0547">Nucleotide-binding</keyword>
<dbReference type="PROSITE" id="PS51192">
    <property type="entry name" value="HELICASE_ATP_BIND_1"/>
    <property type="match status" value="1"/>
</dbReference>
<dbReference type="SMART" id="SM00487">
    <property type="entry name" value="DEXDc"/>
    <property type="match status" value="1"/>
</dbReference>
<dbReference type="PANTHER" id="PTHR45797">
    <property type="entry name" value="RAD54-LIKE"/>
    <property type="match status" value="1"/>
</dbReference>
<feature type="region of interest" description="Disordered" evidence="8">
    <location>
        <begin position="298"/>
        <end position="327"/>
    </location>
</feature>
<dbReference type="GO" id="GO:0005634">
    <property type="term" value="C:nucleus"/>
    <property type="evidence" value="ECO:0007669"/>
    <property type="project" value="UniProtKB-SubCell"/>
</dbReference>
<evidence type="ECO:0000256" key="5">
    <source>
        <dbReference type="ARBA" id="ARBA00022840"/>
    </source>
</evidence>
<dbReference type="GO" id="GO:0016887">
    <property type="term" value="F:ATP hydrolysis activity"/>
    <property type="evidence" value="ECO:0007669"/>
    <property type="project" value="InterPro"/>
</dbReference>
<keyword evidence="11" id="KW-1185">Reference proteome</keyword>
<comment type="subcellular location">
    <subcellularLocation>
        <location evidence="1">Nucleus</location>
    </subcellularLocation>
</comment>
<feature type="compositionally biased region" description="Low complexity" evidence="8">
    <location>
        <begin position="568"/>
        <end position="586"/>
    </location>
</feature>
<dbReference type="EMBL" id="CVRI01000038">
    <property type="protein sequence ID" value="CRK94153.1"/>
    <property type="molecule type" value="Genomic_DNA"/>
</dbReference>
<feature type="compositionally biased region" description="Low complexity" evidence="8">
    <location>
        <begin position="799"/>
        <end position="819"/>
    </location>
</feature>
<evidence type="ECO:0000256" key="3">
    <source>
        <dbReference type="ARBA" id="ARBA00022741"/>
    </source>
</evidence>
<feature type="compositionally biased region" description="Basic and acidic residues" evidence="8">
    <location>
        <begin position="697"/>
        <end position="714"/>
    </location>
</feature>
<feature type="compositionally biased region" description="Polar residues" evidence="8">
    <location>
        <begin position="1678"/>
        <end position="1726"/>
    </location>
</feature>
<dbReference type="Proteomes" id="UP000183832">
    <property type="component" value="Unassembled WGS sequence"/>
</dbReference>
<dbReference type="OrthoDB" id="9900844at2759"/>
<dbReference type="GO" id="GO:0003677">
    <property type="term" value="F:DNA binding"/>
    <property type="evidence" value="ECO:0007669"/>
    <property type="project" value="UniProtKB-KW"/>
</dbReference>
<dbReference type="InterPro" id="IPR027417">
    <property type="entry name" value="P-loop_NTPase"/>
</dbReference>
<reference evidence="10 11" key="1">
    <citation type="submission" date="2015-04" db="EMBL/GenBank/DDBJ databases">
        <authorList>
            <person name="Syromyatnikov M.Y."/>
            <person name="Popov V.N."/>
        </authorList>
    </citation>
    <scope>NUCLEOTIDE SEQUENCE [LARGE SCALE GENOMIC DNA]</scope>
</reference>
<dbReference type="Gene3D" id="3.40.50.300">
    <property type="entry name" value="P-loop containing nucleotide triphosphate hydrolases"/>
    <property type="match status" value="2"/>
</dbReference>
<feature type="compositionally biased region" description="Polar residues" evidence="8">
    <location>
        <begin position="185"/>
        <end position="198"/>
    </location>
</feature>
<feature type="region of interest" description="Disordered" evidence="8">
    <location>
        <begin position="176"/>
        <end position="198"/>
    </location>
</feature>
<dbReference type="STRING" id="568069.A0A1J1I6V9"/>
<feature type="compositionally biased region" description="Polar residues" evidence="8">
    <location>
        <begin position="1740"/>
        <end position="1770"/>
    </location>
</feature>
<dbReference type="InterPro" id="IPR044574">
    <property type="entry name" value="ARIP4-like"/>
</dbReference>
<feature type="compositionally biased region" description="Low complexity" evidence="8">
    <location>
        <begin position="715"/>
        <end position="724"/>
    </location>
</feature>
<feature type="compositionally biased region" description="Polar residues" evidence="8">
    <location>
        <begin position="775"/>
        <end position="792"/>
    </location>
</feature>
<accession>A0A1J1I6V9</accession>
<feature type="region of interest" description="Disordered" evidence="8">
    <location>
        <begin position="1740"/>
        <end position="1771"/>
    </location>
</feature>
<dbReference type="GO" id="GO:0005524">
    <property type="term" value="F:ATP binding"/>
    <property type="evidence" value="ECO:0007669"/>
    <property type="project" value="UniProtKB-KW"/>
</dbReference>
<evidence type="ECO:0000256" key="1">
    <source>
        <dbReference type="ARBA" id="ARBA00004123"/>
    </source>
</evidence>
<dbReference type="GO" id="GO:0004386">
    <property type="term" value="F:helicase activity"/>
    <property type="evidence" value="ECO:0007669"/>
    <property type="project" value="UniProtKB-KW"/>
</dbReference>
<dbReference type="CDD" id="cd18007">
    <property type="entry name" value="DEXHc_ATRX-like"/>
    <property type="match status" value="1"/>
</dbReference>
<dbReference type="InterPro" id="IPR000330">
    <property type="entry name" value="SNF2_N"/>
</dbReference>
<dbReference type="Gene3D" id="3.40.50.10810">
    <property type="entry name" value="Tandem AAA-ATPase domain"/>
    <property type="match status" value="1"/>
</dbReference>
<feature type="region of interest" description="Disordered" evidence="8">
    <location>
        <begin position="537"/>
        <end position="600"/>
    </location>
</feature>
<feature type="compositionally biased region" description="Basic and acidic residues" evidence="8">
    <location>
        <begin position="728"/>
        <end position="740"/>
    </location>
</feature>
<feature type="compositionally biased region" description="Basic and acidic residues" evidence="8">
    <location>
        <begin position="587"/>
        <end position="600"/>
    </location>
</feature>
<keyword evidence="7" id="KW-0539">Nucleus</keyword>
<proteinExistence type="inferred from homology"/>
<feature type="compositionally biased region" description="Basic residues" evidence="8">
    <location>
        <begin position="544"/>
        <end position="558"/>
    </location>
</feature>
<evidence type="ECO:0000256" key="6">
    <source>
        <dbReference type="ARBA" id="ARBA00023125"/>
    </source>
</evidence>
<gene>
    <name evidence="10" type="ORF">CLUMA_CG007672</name>
</gene>
<keyword evidence="4" id="KW-0347">Helicase</keyword>
<evidence type="ECO:0000259" key="9">
    <source>
        <dbReference type="PROSITE" id="PS51192"/>
    </source>
</evidence>
<feature type="compositionally biased region" description="Polar residues" evidence="8">
    <location>
        <begin position="476"/>
        <end position="485"/>
    </location>
</feature>
<organism evidence="10 11">
    <name type="scientific">Clunio marinus</name>
    <dbReference type="NCBI Taxonomy" id="568069"/>
    <lineage>
        <taxon>Eukaryota</taxon>
        <taxon>Metazoa</taxon>
        <taxon>Ecdysozoa</taxon>
        <taxon>Arthropoda</taxon>
        <taxon>Hexapoda</taxon>
        <taxon>Insecta</taxon>
        <taxon>Pterygota</taxon>
        <taxon>Neoptera</taxon>
        <taxon>Endopterygota</taxon>
        <taxon>Diptera</taxon>
        <taxon>Nematocera</taxon>
        <taxon>Chironomoidea</taxon>
        <taxon>Chironomidae</taxon>
        <taxon>Clunio</taxon>
    </lineage>
</organism>
<feature type="domain" description="Helicase ATP-binding" evidence="9">
    <location>
        <begin position="919"/>
        <end position="1117"/>
    </location>
</feature>
<name>A0A1J1I6V9_9DIPT</name>
<comment type="similarity">
    <text evidence="2">Belongs to the SNF2/RAD54 helicase family.</text>
</comment>
<evidence type="ECO:0000256" key="2">
    <source>
        <dbReference type="ARBA" id="ARBA00007025"/>
    </source>
</evidence>
<feature type="region of interest" description="Disordered" evidence="8">
    <location>
        <begin position="469"/>
        <end position="518"/>
    </location>
</feature>
<feature type="region of interest" description="Disordered" evidence="8">
    <location>
        <begin position="1596"/>
        <end position="1615"/>
    </location>
</feature>
<keyword evidence="4" id="KW-0378">Hydrolase</keyword>
<feature type="compositionally biased region" description="Basic and acidic residues" evidence="8">
    <location>
        <begin position="835"/>
        <end position="848"/>
    </location>
</feature>
<dbReference type="InterPro" id="IPR038718">
    <property type="entry name" value="SNF2-like_sf"/>
</dbReference>
<keyword evidence="5" id="KW-0067">ATP-binding</keyword>
<dbReference type="PANTHER" id="PTHR45797:SF3">
    <property type="entry name" value="TRANSCRIPTIONAL REGULATOR ATRX HOMOLOG"/>
    <property type="match status" value="1"/>
</dbReference>
<feature type="compositionally biased region" description="Basic and acidic residues" evidence="8">
    <location>
        <begin position="486"/>
        <end position="502"/>
    </location>
</feature>
<dbReference type="Pfam" id="PF00176">
    <property type="entry name" value="SNF2-rel_dom"/>
    <property type="match status" value="1"/>
</dbReference>
<evidence type="ECO:0000256" key="4">
    <source>
        <dbReference type="ARBA" id="ARBA00022806"/>
    </source>
</evidence>
<keyword evidence="6" id="KW-0238">DNA-binding</keyword>